<feature type="transmembrane region" description="Helical" evidence="8">
    <location>
        <begin position="380"/>
        <end position="402"/>
    </location>
</feature>
<sequence length="624" mass="72313">MRTKQILFLFLFLPLFMFSQENVNSPQAPENSSIENTKNISEPLDSGEEKLNEQIEFAKNILKNINDEFYLSTNFNEINYSSQINYLETKIDANERANNELAMVRDQIAVLKIKEERFFYNTLKELTNAKKLFKDKEYFENVLNNNIELLKQNSVDKFKTFYESEKSSDNYISNELVKNYIKLQEQNSQQLFTLNYLKENLSSIRVSNFFVDKFNLQYLSSIIDSYPVISTLSDFSSYYLKVSIGDIVIVLAILLIFKLFIAKIIHILITVLKYIIIKSKKNKKDEKDDEDIDEEESLGLETYLEESIEKPLLIALYTLSIHISIYILIKDPELLNKIIPWLNTFYLGITTWAVYSLLTNSISNYAQHLVETHPNVRREMIVFIMRIIKIILILLVILFLFTQLGIDIKAIAASLGVGGIAIALASKDTLANFFGSLSIMIDNSFSQGDWIVVNDIEGTVVDIRMRTTRIRTFDNAMITVPNSEIANAHIKNYTKRKIGRRIKMTLGATYENKIEDIVNLKHDIYEMLTNHPGIATEKEHIVRKSKKFEGISRDDLHGVKRNLMVYVDEYGASSVNIMVYCFTRSPDWEDWLAVKEDVIVKIHKLFEKNNCDFAYPTQTLHLKK</sequence>
<keyword evidence="7" id="KW-0175">Coiled coil</keyword>
<comment type="similarity">
    <text evidence="2">Belongs to the MscS (TC 1.A.23) family.</text>
</comment>
<keyword evidence="6 8" id="KW-0472">Membrane</keyword>
<dbReference type="SUPFAM" id="SSF82689">
    <property type="entry name" value="Mechanosensitive channel protein MscS (YggB), C-terminal domain"/>
    <property type="match status" value="1"/>
</dbReference>
<keyword evidence="9" id="KW-0732">Signal</keyword>
<feature type="signal peptide" evidence="9">
    <location>
        <begin position="1"/>
        <end position="19"/>
    </location>
</feature>
<evidence type="ECO:0000256" key="3">
    <source>
        <dbReference type="ARBA" id="ARBA00022475"/>
    </source>
</evidence>
<dbReference type="PROSITE" id="PS01246">
    <property type="entry name" value="UPF0003"/>
    <property type="match status" value="1"/>
</dbReference>
<dbReference type="SUPFAM" id="SSF50182">
    <property type="entry name" value="Sm-like ribonucleoproteins"/>
    <property type="match status" value="1"/>
</dbReference>
<feature type="chain" id="PRO_5024396924" evidence="9">
    <location>
        <begin position="20"/>
        <end position="624"/>
    </location>
</feature>
<dbReference type="Gene3D" id="1.10.287.1260">
    <property type="match status" value="1"/>
</dbReference>
<comment type="caution">
    <text evidence="13">The sequence shown here is derived from an EMBL/GenBank/DDBJ whole genome shotgun (WGS) entry which is preliminary data.</text>
</comment>
<reference evidence="13 14" key="1">
    <citation type="submission" date="2019-05" db="EMBL/GenBank/DDBJ databases">
        <title>Arcobacter sp. nov., isolated from sea sediment.</title>
        <authorList>
            <person name="Kim W."/>
        </authorList>
    </citation>
    <scope>NUCLEOTIDE SEQUENCE [LARGE SCALE GENOMIC DNA]</scope>
    <source>
        <strain evidence="13 14">CAU 1517</strain>
    </source>
</reference>
<dbReference type="GO" id="GO:0005886">
    <property type="term" value="C:plasma membrane"/>
    <property type="evidence" value="ECO:0007669"/>
    <property type="project" value="UniProtKB-SubCell"/>
</dbReference>
<evidence type="ECO:0000256" key="4">
    <source>
        <dbReference type="ARBA" id="ARBA00022692"/>
    </source>
</evidence>
<dbReference type="Gene3D" id="2.30.30.60">
    <property type="match status" value="1"/>
</dbReference>
<feature type="transmembrane region" description="Helical" evidence="8">
    <location>
        <begin position="312"/>
        <end position="329"/>
    </location>
</feature>
<dbReference type="EMBL" id="VANU01000001">
    <property type="protein sequence ID" value="TLP40836.1"/>
    <property type="molecule type" value="Genomic_DNA"/>
</dbReference>
<protein>
    <submittedName>
        <fullName evidence="13">Mechanosensitive ion channel</fullName>
    </submittedName>
</protein>
<dbReference type="InterPro" id="IPR049142">
    <property type="entry name" value="MS_channel_1st"/>
</dbReference>
<evidence type="ECO:0000256" key="2">
    <source>
        <dbReference type="ARBA" id="ARBA00008017"/>
    </source>
</evidence>
<dbReference type="RefSeq" id="WP_138151238.1">
    <property type="nucleotide sequence ID" value="NZ_VANU01000001.1"/>
</dbReference>
<dbReference type="InterPro" id="IPR006686">
    <property type="entry name" value="MscS_channel_CS"/>
</dbReference>
<dbReference type="PANTHER" id="PTHR43634">
    <property type="entry name" value="OW CONDUCTANCE MECHANOSENSITIVE CHANNEL"/>
    <property type="match status" value="1"/>
</dbReference>
<keyword evidence="3" id="KW-1003">Cell membrane</keyword>
<evidence type="ECO:0000259" key="12">
    <source>
        <dbReference type="Pfam" id="PF21088"/>
    </source>
</evidence>
<evidence type="ECO:0000256" key="9">
    <source>
        <dbReference type="SAM" id="SignalP"/>
    </source>
</evidence>
<dbReference type="AlphaFoldDB" id="A0A5R8Y439"/>
<feature type="transmembrane region" description="Helical" evidence="8">
    <location>
        <begin position="247"/>
        <end position="276"/>
    </location>
</feature>
<evidence type="ECO:0000259" key="11">
    <source>
        <dbReference type="Pfam" id="PF21082"/>
    </source>
</evidence>
<evidence type="ECO:0000259" key="10">
    <source>
        <dbReference type="Pfam" id="PF00924"/>
    </source>
</evidence>
<evidence type="ECO:0000256" key="6">
    <source>
        <dbReference type="ARBA" id="ARBA00023136"/>
    </source>
</evidence>
<dbReference type="InterPro" id="IPR010920">
    <property type="entry name" value="LSM_dom_sf"/>
</dbReference>
<keyword evidence="4 8" id="KW-0812">Transmembrane</keyword>
<accession>A0A5R8Y439</accession>
<dbReference type="InterPro" id="IPR011066">
    <property type="entry name" value="MscS_channel_C_sf"/>
</dbReference>
<feature type="transmembrane region" description="Helical" evidence="8">
    <location>
        <begin position="341"/>
        <end position="359"/>
    </location>
</feature>
<dbReference type="PANTHER" id="PTHR43634:SF2">
    <property type="entry name" value="LOW CONDUCTANCE MECHANOSENSITIVE CHANNEL YNAI"/>
    <property type="match status" value="1"/>
</dbReference>
<evidence type="ECO:0000256" key="7">
    <source>
        <dbReference type="SAM" id="Coils"/>
    </source>
</evidence>
<dbReference type="Gene3D" id="3.30.70.100">
    <property type="match status" value="1"/>
</dbReference>
<feature type="domain" description="Mechanosensitive ion channel MscS C-terminal" evidence="11">
    <location>
        <begin position="502"/>
        <end position="612"/>
    </location>
</feature>
<evidence type="ECO:0000313" key="13">
    <source>
        <dbReference type="EMBL" id="TLP40836.1"/>
    </source>
</evidence>
<dbReference type="Pfam" id="PF21088">
    <property type="entry name" value="MS_channel_1st"/>
    <property type="match status" value="1"/>
</dbReference>
<dbReference type="InterPro" id="IPR023408">
    <property type="entry name" value="MscS_beta-dom_sf"/>
</dbReference>
<feature type="coiled-coil region" evidence="7">
    <location>
        <begin position="48"/>
        <end position="114"/>
    </location>
</feature>
<evidence type="ECO:0000313" key="14">
    <source>
        <dbReference type="Proteomes" id="UP000308901"/>
    </source>
</evidence>
<dbReference type="SUPFAM" id="SSF82861">
    <property type="entry name" value="Mechanosensitive channel protein MscS (YggB), transmembrane region"/>
    <property type="match status" value="1"/>
</dbReference>
<dbReference type="Pfam" id="PF00924">
    <property type="entry name" value="MS_channel_2nd"/>
    <property type="match status" value="1"/>
</dbReference>
<keyword evidence="5 8" id="KW-1133">Transmembrane helix</keyword>
<evidence type="ECO:0000256" key="5">
    <source>
        <dbReference type="ARBA" id="ARBA00022989"/>
    </source>
</evidence>
<dbReference type="InterPro" id="IPR049278">
    <property type="entry name" value="MS_channel_C"/>
</dbReference>
<evidence type="ECO:0000256" key="1">
    <source>
        <dbReference type="ARBA" id="ARBA00004651"/>
    </source>
</evidence>
<dbReference type="InterPro" id="IPR045042">
    <property type="entry name" value="YnaI-like"/>
</dbReference>
<dbReference type="Proteomes" id="UP000308901">
    <property type="component" value="Unassembled WGS sequence"/>
</dbReference>
<dbReference type="Pfam" id="PF21082">
    <property type="entry name" value="MS_channel_3rd"/>
    <property type="match status" value="1"/>
</dbReference>
<feature type="domain" description="Mechanosensitive ion channel transmembrane helices 2/3" evidence="12">
    <location>
        <begin position="387"/>
        <end position="427"/>
    </location>
</feature>
<dbReference type="OrthoDB" id="9775207at2"/>
<comment type="subcellular location">
    <subcellularLocation>
        <location evidence="1">Cell membrane</location>
        <topology evidence="1">Multi-pass membrane protein</topology>
    </subcellularLocation>
</comment>
<organism evidence="13 14">
    <name type="scientific">Arcobacter arenosus</name>
    <dbReference type="NCBI Taxonomy" id="2576037"/>
    <lineage>
        <taxon>Bacteria</taxon>
        <taxon>Pseudomonadati</taxon>
        <taxon>Campylobacterota</taxon>
        <taxon>Epsilonproteobacteria</taxon>
        <taxon>Campylobacterales</taxon>
        <taxon>Arcobacteraceae</taxon>
        <taxon>Arcobacter</taxon>
    </lineage>
</organism>
<name>A0A5R8Y439_9BACT</name>
<feature type="domain" description="Mechanosensitive ion channel MscS" evidence="10">
    <location>
        <begin position="428"/>
        <end position="495"/>
    </location>
</feature>
<proteinExistence type="inferred from homology"/>
<dbReference type="GO" id="GO:0008381">
    <property type="term" value="F:mechanosensitive monoatomic ion channel activity"/>
    <property type="evidence" value="ECO:0007669"/>
    <property type="project" value="UniProtKB-ARBA"/>
</dbReference>
<keyword evidence="14" id="KW-1185">Reference proteome</keyword>
<evidence type="ECO:0000256" key="8">
    <source>
        <dbReference type="SAM" id="Phobius"/>
    </source>
</evidence>
<gene>
    <name evidence="13" type="ORF">FDK22_02130</name>
</gene>
<dbReference type="InterPro" id="IPR011014">
    <property type="entry name" value="MscS_channel_TM-2"/>
</dbReference>
<dbReference type="InterPro" id="IPR006685">
    <property type="entry name" value="MscS_channel_2nd"/>
</dbReference>